<name>A0ABP0VQD6_9BRYO</name>
<dbReference type="Proteomes" id="UP001497444">
    <property type="component" value="Chromosome 1"/>
</dbReference>
<evidence type="ECO:0000313" key="1">
    <source>
        <dbReference type="EMBL" id="CAK9256003.1"/>
    </source>
</evidence>
<evidence type="ECO:0000313" key="2">
    <source>
        <dbReference type="Proteomes" id="UP001497444"/>
    </source>
</evidence>
<gene>
    <name evidence="1" type="ORF">CSSPJE1EN1_LOCUS1481</name>
</gene>
<organism evidence="1 2">
    <name type="scientific">Sphagnum jensenii</name>
    <dbReference type="NCBI Taxonomy" id="128206"/>
    <lineage>
        <taxon>Eukaryota</taxon>
        <taxon>Viridiplantae</taxon>
        <taxon>Streptophyta</taxon>
        <taxon>Embryophyta</taxon>
        <taxon>Bryophyta</taxon>
        <taxon>Sphagnophytina</taxon>
        <taxon>Sphagnopsida</taxon>
        <taxon>Sphagnales</taxon>
        <taxon>Sphagnaceae</taxon>
        <taxon>Sphagnum</taxon>
    </lineage>
</organism>
<dbReference type="EMBL" id="OZ020096">
    <property type="protein sequence ID" value="CAK9256003.1"/>
    <property type="molecule type" value="Genomic_DNA"/>
</dbReference>
<protein>
    <submittedName>
        <fullName evidence="1">Uncharacterized protein</fullName>
    </submittedName>
</protein>
<keyword evidence="2" id="KW-1185">Reference proteome</keyword>
<proteinExistence type="predicted"/>
<accession>A0ABP0VQD6</accession>
<reference evidence="1 2" key="1">
    <citation type="submission" date="2024-02" db="EMBL/GenBank/DDBJ databases">
        <authorList>
            <consortium name="ELIXIR-Norway"/>
            <consortium name="Elixir Norway"/>
        </authorList>
    </citation>
    <scope>NUCLEOTIDE SEQUENCE [LARGE SCALE GENOMIC DNA]</scope>
</reference>
<sequence>MHPVLDERNLRGDFYRVDYVGTDNYVRADPRADISWIDAIQSCKVLRDCDEAVGKPCWHDHVKQELAVAFAVHSSIVYETGRSLTGLILPSFSNNRRLSMQPTSLCSVQNLEQTVVHYTC</sequence>